<dbReference type="InterPro" id="IPR052902">
    <property type="entry name" value="ABC-2_transporter"/>
</dbReference>
<dbReference type="InterPro" id="IPR047817">
    <property type="entry name" value="ABC2_TM_bact-type"/>
</dbReference>
<evidence type="ECO:0000256" key="4">
    <source>
        <dbReference type="ARBA" id="ARBA00023136"/>
    </source>
</evidence>
<evidence type="ECO:0000259" key="7">
    <source>
        <dbReference type="PROSITE" id="PS51012"/>
    </source>
</evidence>
<evidence type="ECO:0000313" key="8">
    <source>
        <dbReference type="EMBL" id="SIS14833.1"/>
    </source>
</evidence>
<dbReference type="InterPro" id="IPR013525">
    <property type="entry name" value="ABC2_TM"/>
</dbReference>
<evidence type="ECO:0000256" key="1">
    <source>
        <dbReference type="ARBA" id="ARBA00004141"/>
    </source>
</evidence>
<dbReference type="PANTHER" id="PTHR43027:SF1">
    <property type="entry name" value="DOXORUBICIN RESISTANCE ABC TRANSPORTER PERMEASE PROTEIN DRRC-RELATED"/>
    <property type="match status" value="1"/>
</dbReference>
<reference evidence="8 9" key="1">
    <citation type="submission" date="2017-01" db="EMBL/GenBank/DDBJ databases">
        <authorList>
            <person name="Mah S.A."/>
            <person name="Swanson W.J."/>
            <person name="Moy G.W."/>
            <person name="Vacquier V.D."/>
        </authorList>
    </citation>
    <scope>NUCLEOTIDE SEQUENCE [LARGE SCALE GENOMIC DNA]</scope>
    <source>
        <strain evidence="8 9">CPCC 203464</strain>
    </source>
</reference>
<feature type="transmembrane region" description="Helical" evidence="5">
    <location>
        <begin position="216"/>
        <end position="235"/>
    </location>
</feature>
<feature type="transmembrane region" description="Helical" evidence="5">
    <location>
        <begin position="272"/>
        <end position="290"/>
    </location>
</feature>
<keyword evidence="5" id="KW-0813">Transport</keyword>
<dbReference type="PANTHER" id="PTHR43027">
    <property type="entry name" value="DOXORUBICIN RESISTANCE ABC TRANSPORTER PERMEASE PROTEIN DRRC-RELATED"/>
    <property type="match status" value="1"/>
</dbReference>
<evidence type="ECO:0000313" key="9">
    <source>
        <dbReference type="Proteomes" id="UP000186218"/>
    </source>
</evidence>
<comment type="subcellular location">
    <subcellularLocation>
        <location evidence="5">Cell membrane</location>
        <topology evidence="5">Multi-pass membrane protein</topology>
    </subcellularLocation>
    <subcellularLocation>
        <location evidence="1">Membrane</location>
        <topology evidence="1">Multi-pass membrane protein</topology>
    </subcellularLocation>
</comment>
<dbReference type="RefSeq" id="WP_327201534.1">
    <property type="nucleotide sequence ID" value="NZ_FTNT01000009.1"/>
</dbReference>
<feature type="region of interest" description="Disordered" evidence="6">
    <location>
        <begin position="1"/>
        <end position="58"/>
    </location>
</feature>
<sequence>MRHDEPATERFALRSPRHRATHPVDQSWRVEGVAPRRRRSLEADTANPGDVQFPGTGSLRNLMGTWRTTDEADDVDGDVETTRFAVLDPVTASASAHPTAISDPHRITDPETDTRSPVWRRTTDVTPTGPSADTSREWGSSEAIDKATGFPDAPPPVERGVRAYFRHFGILIRRQLTVWVRDRGTLIQSLVFPALSMVMFKVVLGDSVSRFTGVNSAFGTVPLVVLVGAMFGSMASGVRLQQERKTGLLTKFYVLPVHRGADLSARLCAEMVRILLATLVLTTIGFAIGWRFNQGVLPAVGIYAVALLYGAAFSTLVLALALTSSDVPLVGFVSLASTILMFFNSGFAPIIAYPNWLQPIVRNQPMTCAIEVMRALAMGGPITDNLIKTVIWAMVVVAIFAYPALRAYRRAASTPV</sequence>
<dbReference type="AlphaFoldDB" id="A0A1N7GQI2"/>
<feature type="region of interest" description="Disordered" evidence="6">
    <location>
        <begin position="95"/>
        <end position="154"/>
    </location>
</feature>
<evidence type="ECO:0000256" key="6">
    <source>
        <dbReference type="SAM" id="MobiDB-lite"/>
    </source>
</evidence>
<dbReference type="EMBL" id="FTNT01000009">
    <property type="protein sequence ID" value="SIS14833.1"/>
    <property type="molecule type" value="Genomic_DNA"/>
</dbReference>
<dbReference type="PROSITE" id="PS51012">
    <property type="entry name" value="ABC_TM2"/>
    <property type="match status" value="1"/>
</dbReference>
<dbReference type="GO" id="GO:0005886">
    <property type="term" value="C:plasma membrane"/>
    <property type="evidence" value="ECO:0007669"/>
    <property type="project" value="UniProtKB-SubCell"/>
</dbReference>
<evidence type="ECO:0000256" key="5">
    <source>
        <dbReference type="RuleBase" id="RU361157"/>
    </source>
</evidence>
<organism evidence="8 9">
    <name type="scientific">Williamsia sterculiae</name>
    <dbReference type="NCBI Taxonomy" id="1344003"/>
    <lineage>
        <taxon>Bacteria</taxon>
        <taxon>Bacillati</taxon>
        <taxon>Actinomycetota</taxon>
        <taxon>Actinomycetes</taxon>
        <taxon>Mycobacteriales</taxon>
        <taxon>Nocardiaceae</taxon>
        <taxon>Williamsia</taxon>
    </lineage>
</organism>
<dbReference type="Proteomes" id="UP000186218">
    <property type="component" value="Unassembled WGS sequence"/>
</dbReference>
<protein>
    <recommendedName>
        <fullName evidence="5">Transport permease protein</fullName>
    </recommendedName>
</protein>
<feature type="compositionally biased region" description="Basic and acidic residues" evidence="6">
    <location>
        <begin position="103"/>
        <end position="114"/>
    </location>
</feature>
<feature type="transmembrane region" description="Helical" evidence="5">
    <location>
        <begin position="302"/>
        <end position="322"/>
    </location>
</feature>
<evidence type="ECO:0000256" key="3">
    <source>
        <dbReference type="ARBA" id="ARBA00022989"/>
    </source>
</evidence>
<evidence type="ECO:0000256" key="2">
    <source>
        <dbReference type="ARBA" id="ARBA00022692"/>
    </source>
</evidence>
<keyword evidence="5" id="KW-1003">Cell membrane</keyword>
<proteinExistence type="inferred from homology"/>
<dbReference type="GO" id="GO:0140359">
    <property type="term" value="F:ABC-type transporter activity"/>
    <property type="evidence" value="ECO:0007669"/>
    <property type="project" value="InterPro"/>
</dbReference>
<keyword evidence="9" id="KW-1185">Reference proteome</keyword>
<feature type="transmembrane region" description="Helical" evidence="5">
    <location>
        <begin position="184"/>
        <end position="204"/>
    </location>
</feature>
<feature type="domain" description="ABC transmembrane type-2" evidence="7">
    <location>
        <begin position="184"/>
        <end position="411"/>
    </location>
</feature>
<dbReference type="Pfam" id="PF01061">
    <property type="entry name" value="ABC2_membrane"/>
    <property type="match status" value="1"/>
</dbReference>
<feature type="transmembrane region" description="Helical" evidence="5">
    <location>
        <begin position="329"/>
        <end position="353"/>
    </location>
</feature>
<keyword evidence="4 5" id="KW-0472">Membrane</keyword>
<dbReference type="STRING" id="1344003.SAMN05445060_2996"/>
<feature type="transmembrane region" description="Helical" evidence="5">
    <location>
        <begin position="386"/>
        <end position="405"/>
    </location>
</feature>
<name>A0A1N7GQI2_9NOCA</name>
<keyword evidence="3 5" id="KW-1133">Transmembrane helix</keyword>
<feature type="compositionally biased region" description="Basic and acidic residues" evidence="6">
    <location>
        <begin position="1"/>
        <end position="12"/>
    </location>
</feature>
<feature type="compositionally biased region" description="Polar residues" evidence="6">
    <location>
        <begin position="124"/>
        <end position="133"/>
    </location>
</feature>
<accession>A0A1N7GQI2</accession>
<gene>
    <name evidence="8" type="ORF">SAMN05445060_2996</name>
</gene>
<keyword evidence="2 5" id="KW-0812">Transmembrane</keyword>
<comment type="similarity">
    <text evidence="5">Belongs to the ABC-2 integral membrane protein family.</text>
</comment>